<proteinExistence type="predicted"/>
<keyword evidence="2" id="KW-1185">Reference proteome</keyword>
<dbReference type="Gene3D" id="2.60.270.50">
    <property type="match status" value="1"/>
</dbReference>
<reference evidence="1 2" key="1">
    <citation type="submission" date="2021-08" db="EMBL/GenBank/DDBJ databases">
        <title>Draft Genome Sequence of Phanerochaete sordida strain YK-624.</title>
        <authorList>
            <person name="Mori T."/>
            <person name="Dohra H."/>
            <person name="Suzuki T."/>
            <person name="Kawagishi H."/>
            <person name="Hirai H."/>
        </authorList>
    </citation>
    <scope>NUCLEOTIDE SEQUENCE [LARGE SCALE GENOMIC DNA]</scope>
    <source>
        <strain evidence="1 2">YK-624</strain>
    </source>
</reference>
<gene>
    <name evidence="1" type="ORF">PsYK624_012340</name>
</gene>
<protein>
    <submittedName>
        <fullName evidence="1">Uncharacterized protein</fullName>
    </submittedName>
</protein>
<evidence type="ECO:0000313" key="1">
    <source>
        <dbReference type="EMBL" id="GJE85156.1"/>
    </source>
</evidence>
<dbReference type="EMBL" id="BPQB01000002">
    <property type="protein sequence ID" value="GJE85156.1"/>
    <property type="molecule type" value="Genomic_DNA"/>
</dbReference>
<dbReference type="AlphaFoldDB" id="A0A9P3FYZ8"/>
<comment type="caution">
    <text evidence="1">The sequence shown here is derived from an EMBL/GenBank/DDBJ whole genome shotgun (WGS) entry which is preliminary data.</text>
</comment>
<dbReference type="Proteomes" id="UP000703269">
    <property type="component" value="Unassembled WGS sequence"/>
</dbReference>
<organism evidence="1 2">
    <name type="scientific">Phanerochaete sordida</name>
    <dbReference type="NCBI Taxonomy" id="48140"/>
    <lineage>
        <taxon>Eukaryota</taxon>
        <taxon>Fungi</taxon>
        <taxon>Dikarya</taxon>
        <taxon>Basidiomycota</taxon>
        <taxon>Agaricomycotina</taxon>
        <taxon>Agaricomycetes</taxon>
        <taxon>Polyporales</taxon>
        <taxon>Phanerochaetaceae</taxon>
        <taxon>Phanerochaete</taxon>
    </lineage>
</organism>
<evidence type="ECO:0000313" key="2">
    <source>
        <dbReference type="Proteomes" id="UP000703269"/>
    </source>
</evidence>
<sequence>MPDFSVQITIKNGPDSPLDRRNFSLSSGDWTIQPSAIIDASHSNTWHAHPSKTPTGSATEGSVTYRVAYTGAEFTVFFRCVVNGSTVRSAVYVTPFDMARVDDANSIPIKGESERRTRLELQF</sequence>
<name>A0A9P3FYZ8_9APHY</name>
<accession>A0A9P3FYZ8</accession>